<keyword evidence="1" id="KW-1133">Transmembrane helix</keyword>
<dbReference type="Proteomes" id="UP001519308">
    <property type="component" value="Unassembled WGS sequence"/>
</dbReference>
<protein>
    <submittedName>
        <fullName evidence="2">HKD family nuclease</fullName>
    </submittedName>
</protein>
<proteinExistence type="predicted"/>
<evidence type="ECO:0000313" key="2">
    <source>
        <dbReference type="EMBL" id="MBP2023430.1"/>
    </source>
</evidence>
<feature type="transmembrane region" description="Helical" evidence="1">
    <location>
        <begin position="59"/>
        <end position="74"/>
    </location>
</feature>
<evidence type="ECO:0000256" key="1">
    <source>
        <dbReference type="SAM" id="Phobius"/>
    </source>
</evidence>
<dbReference type="RefSeq" id="WP_021281694.1">
    <property type="nucleotide sequence ID" value="NZ_JAGGLL010000028.1"/>
</dbReference>
<organism evidence="2 3">
    <name type="scientific">Clostridium punense</name>
    <dbReference type="NCBI Taxonomy" id="1054297"/>
    <lineage>
        <taxon>Bacteria</taxon>
        <taxon>Bacillati</taxon>
        <taxon>Bacillota</taxon>
        <taxon>Clostridia</taxon>
        <taxon>Eubacteriales</taxon>
        <taxon>Clostridiaceae</taxon>
        <taxon>Clostridium</taxon>
    </lineage>
</organism>
<accession>A0ABS4K801</accession>
<reference evidence="2 3" key="1">
    <citation type="submission" date="2021-03" db="EMBL/GenBank/DDBJ databases">
        <title>Genomic Encyclopedia of Type Strains, Phase IV (KMG-IV): sequencing the most valuable type-strain genomes for metagenomic binning, comparative biology and taxonomic classification.</title>
        <authorList>
            <person name="Goeker M."/>
        </authorList>
    </citation>
    <scope>NUCLEOTIDE SEQUENCE [LARGE SCALE GENOMIC DNA]</scope>
    <source>
        <strain evidence="2 3">DSM 28650</strain>
    </source>
</reference>
<keyword evidence="3" id="KW-1185">Reference proteome</keyword>
<name>A0ABS4K801_9CLOT</name>
<sequence>MDNIASKIFAQEILENKPLIVEPKGIENNSYLVNNKLIVNSESGNLLNELKKCLRECERFYFCVAFIILVAFSYF</sequence>
<dbReference type="EMBL" id="JAGGLL010000028">
    <property type="protein sequence ID" value="MBP2023430.1"/>
    <property type="molecule type" value="Genomic_DNA"/>
</dbReference>
<gene>
    <name evidence="2" type="ORF">J2Z44_003267</name>
</gene>
<keyword evidence="1" id="KW-0472">Membrane</keyword>
<comment type="caution">
    <text evidence="2">The sequence shown here is derived from an EMBL/GenBank/DDBJ whole genome shotgun (WGS) entry which is preliminary data.</text>
</comment>
<evidence type="ECO:0000313" key="3">
    <source>
        <dbReference type="Proteomes" id="UP001519308"/>
    </source>
</evidence>
<keyword evidence="1" id="KW-0812">Transmembrane</keyword>